<keyword evidence="2" id="KW-0472">Membrane</keyword>
<feature type="transmembrane region" description="Helical" evidence="2">
    <location>
        <begin position="26"/>
        <end position="47"/>
    </location>
</feature>
<gene>
    <name evidence="4" type="ORF">MNO81_28735</name>
</gene>
<keyword evidence="5" id="KW-1185">Reference proteome</keyword>
<evidence type="ECO:0000256" key="2">
    <source>
        <dbReference type="SAM" id="Phobius"/>
    </source>
</evidence>
<sequence length="202" mass="20455">MALSATLHCLTGCAIGEIVGLIIGTALGLSNVGTIALAVGLAFLFGYTLSTMPLLRAGLALGTALSVVLAADTLSILTMEIVDNAVMAVIPGAMNAGLVNPVFWVGMIIALGAAFVAAYPVNRYLLGRGKGHALTHQYHHGASAPTGARRYIPAFSTATLVAAITAFMLGGLVVSLADQLTRPDTESGHSTSAIGATGHDLT</sequence>
<evidence type="ECO:0000313" key="5">
    <source>
        <dbReference type="Proteomes" id="UP001154266"/>
    </source>
</evidence>
<dbReference type="RefSeq" id="WP_066811016.1">
    <property type="nucleotide sequence ID" value="NZ_JAKZMO010000044.1"/>
</dbReference>
<protein>
    <submittedName>
        <fullName evidence="4">DUF4396 domain-containing protein</fullName>
    </submittedName>
</protein>
<feature type="region of interest" description="Disordered" evidence="1">
    <location>
        <begin position="183"/>
        <end position="202"/>
    </location>
</feature>
<reference evidence="4" key="1">
    <citation type="journal article" date="2023" name="Environ. Microbiol.">
        <title>The 2-methylpropene degradation pathway in Mycobacteriaceae family strains.</title>
        <authorList>
            <person name="Helbich S."/>
            <person name="Barrantes I."/>
            <person name="Dos Anjos Borges L.G."/>
            <person name="Pieper D.H."/>
            <person name="Vainshtein Y."/>
            <person name="Sohn K."/>
            <person name="Engesser K.H."/>
        </authorList>
    </citation>
    <scope>NUCLEOTIDE SEQUENCE</scope>
    <source>
        <strain evidence="4">IBE100</strain>
    </source>
</reference>
<evidence type="ECO:0000313" key="4">
    <source>
        <dbReference type="EMBL" id="MDG5486797.1"/>
    </source>
</evidence>
<feature type="domain" description="DUF4396" evidence="3">
    <location>
        <begin position="1"/>
        <end position="131"/>
    </location>
</feature>
<organism evidence="4 5">
    <name type="scientific">Mycolicibacterium gadium</name>
    <name type="common">Mycobacterium gadium</name>
    <dbReference type="NCBI Taxonomy" id="1794"/>
    <lineage>
        <taxon>Bacteria</taxon>
        <taxon>Bacillati</taxon>
        <taxon>Actinomycetota</taxon>
        <taxon>Actinomycetes</taxon>
        <taxon>Mycobacteriales</taxon>
        <taxon>Mycobacteriaceae</taxon>
        <taxon>Mycolicibacterium</taxon>
    </lineage>
</organism>
<keyword evidence="2" id="KW-0812">Transmembrane</keyword>
<keyword evidence="2" id="KW-1133">Transmembrane helix</keyword>
<proteinExistence type="predicted"/>
<feature type="transmembrane region" description="Helical" evidence="2">
    <location>
        <begin position="158"/>
        <end position="177"/>
    </location>
</feature>
<dbReference type="InterPro" id="IPR025509">
    <property type="entry name" value="DUF4396"/>
</dbReference>
<evidence type="ECO:0000259" key="3">
    <source>
        <dbReference type="Pfam" id="PF14342"/>
    </source>
</evidence>
<comment type="caution">
    <text evidence="4">The sequence shown here is derived from an EMBL/GenBank/DDBJ whole genome shotgun (WGS) entry which is preliminary data.</text>
</comment>
<accession>A0ABT6H032</accession>
<name>A0ABT6H032_MYCGU</name>
<feature type="transmembrane region" description="Helical" evidence="2">
    <location>
        <begin position="59"/>
        <end position="82"/>
    </location>
</feature>
<evidence type="ECO:0000256" key="1">
    <source>
        <dbReference type="SAM" id="MobiDB-lite"/>
    </source>
</evidence>
<dbReference type="EMBL" id="JAKZMO010000044">
    <property type="protein sequence ID" value="MDG5486797.1"/>
    <property type="molecule type" value="Genomic_DNA"/>
</dbReference>
<dbReference type="Pfam" id="PF14342">
    <property type="entry name" value="DUF4396"/>
    <property type="match status" value="1"/>
</dbReference>
<feature type="transmembrane region" description="Helical" evidence="2">
    <location>
        <begin position="102"/>
        <end position="121"/>
    </location>
</feature>
<dbReference type="Proteomes" id="UP001154266">
    <property type="component" value="Unassembled WGS sequence"/>
</dbReference>